<sequence>MTNKTVVKTKLQKNWRTAVMLAGVSLPMITGVASISADDNTSQGASTADKNKGIDVAVDHSKLDDAVKQAQAAGVKVTTKDPKVITSKSTDLERNQKAIAEDYDSQIKAITAAVEKQKKADADYNDKKAKADQVKAANQAADDKYQKDTEQYKVDEAQHQKDMTKYDDDLKKYEADTITHENEDGKTQSNTSDTDQAMKMDKTRPVDNSDVEGDIKPKQTFQDKPNFSKTAYDGGKIMSFDGQDYWGLGESTGVAVFSGHDIIGKTLTKTYKNSVTVGGRKANVTIALTPTKFTGTSDQKPSVAISNNLIDNFNIAHASYKFQLRFNWSDDGKELSLDELNGANKDSKLFFLGGSLTPHRSGKANEYIQTNDAKNAYIGNKSFVSNIKGAPQDGITSYYAVAADKTAEATKAQDEQSKKSGKGADEDPENFAQMVGVTFGEFTTTQPTFYGGGVNTTNGEAADIDNNHFMNFDDVAFNPRPVKPTPPTKPVKPTPENVVEPEKPQSETATQQLTTLLDLPTPTKDVKADETNDANAKSIDKQEVKVGDKLTYALRADALPKDRTTDVTSLTYSDKLPVEVDYESATVTTKDGKTDLSKFVTFDFNKETHEFTAKVSEDYLKQINQAKNVVQELPIIMVHVKANKANATIKNQYNLLLNDGSYQSNEVANKTGDQPKAPEKPSTPETPKTPNTSYGEKPKGLLYASLAAVSLVVGLLIFWKPIKKWFNK</sequence>
<evidence type="ECO:0000256" key="1">
    <source>
        <dbReference type="SAM" id="MobiDB-lite"/>
    </source>
</evidence>
<keyword evidence="2" id="KW-0812">Transmembrane</keyword>
<organism evidence="5 6">
    <name type="scientific">Leuconostoc citreum</name>
    <dbReference type="NCBI Taxonomy" id="33964"/>
    <lineage>
        <taxon>Bacteria</taxon>
        <taxon>Bacillati</taxon>
        <taxon>Bacillota</taxon>
        <taxon>Bacilli</taxon>
        <taxon>Lactobacillales</taxon>
        <taxon>Lactobacillaceae</taxon>
        <taxon>Leuconostoc</taxon>
    </lineage>
</organism>
<dbReference type="InterPro" id="IPR026345">
    <property type="entry name" value="Adh_isopep-form_adh_dom"/>
</dbReference>
<accession>A0A5A5U188</accession>
<feature type="region of interest" description="Disordered" evidence="1">
    <location>
        <begin position="408"/>
        <end position="429"/>
    </location>
</feature>
<evidence type="ECO:0000259" key="3">
    <source>
        <dbReference type="Pfam" id="PF17998"/>
    </source>
</evidence>
<gene>
    <name evidence="5" type="ORF">LCIT_19590</name>
</gene>
<feature type="compositionally biased region" description="Basic and acidic residues" evidence="1">
    <location>
        <begin position="118"/>
        <end position="133"/>
    </location>
</feature>
<evidence type="ECO:0000259" key="4">
    <source>
        <dbReference type="Pfam" id="PF18652"/>
    </source>
</evidence>
<feature type="region of interest" description="Disordered" evidence="1">
    <location>
        <begin position="118"/>
        <end position="163"/>
    </location>
</feature>
<feature type="region of interest" description="Disordered" evidence="1">
    <location>
        <begin position="664"/>
        <end position="694"/>
    </location>
</feature>
<feature type="region of interest" description="Disordered" evidence="1">
    <location>
        <begin position="178"/>
        <end position="227"/>
    </location>
</feature>
<feature type="compositionally biased region" description="Basic and acidic residues" evidence="1">
    <location>
        <begin position="408"/>
        <end position="425"/>
    </location>
</feature>
<feature type="compositionally biased region" description="Pro residues" evidence="1">
    <location>
        <begin position="481"/>
        <end position="493"/>
    </location>
</feature>
<feature type="transmembrane region" description="Helical" evidence="2">
    <location>
        <begin position="700"/>
        <end position="719"/>
    </location>
</feature>
<dbReference type="Proteomes" id="UP000323274">
    <property type="component" value="Unassembled WGS sequence"/>
</dbReference>
<dbReference type="EMBL" id="BJJW01000025">
    <property type="protein sequence ID" value="GDZ84717.1"/>
    <property type="molecule type" value="Genomic_DNA"/>
</dbReference>
<feature type="region of interest" description="Disordered" evidence="1">
    <location>
        <begin position="480"/>
        <end position="513"/>
    </location>
</feature>
<evidence type="ECO:0000256" key="2">
    <source>
        <dbReference type="SAM" id="Phobius"/>
    </source>
</evidence>
<reference evidence="5 6" key="1">
    <citation type="submission" date="2019-04" db="EMBL/GenBank/DDBJ databases">
        <title>A pseudo-fructophilic Leuconostoc citreum strain F192-5 isolated from peel of satsuma mandarin: the first report for isolation and characterization of strain-dependent fructophilic-like characteristics.</title>
        <authorList>
            <person name="Maeno S."/>
            <person name="Tanizawa Y."/>
            <person name="Kajikawa A."/>
            <person name="Kanesaki Y."/>
            <person name="Kubota E."/>
            <person name="Arita M."/>
            <person name="Leon D."/>
            <person name="Endo A."/>
        </authorList>
    </citation>
    <scope>NUCLEOTIDE SEQUENCE [LARGE SCALE GENOMIC DNA]</scope>
    <source>
        <strain evidence="5 6">F192-5</strain>
    </source>
</reference>
<keyword evidence="2" id="KW-1133">Transmembrane helix</keyword>
<dbReference type="Gene3D" id="2.60.40.740">
    <property type="match status" value="1"/>
</dbReference>
<keyword evidence="2" id="KW-0472">Membrane</keyword>
<dbReference type="Pfam" id="PF17998">
    <property type="entry name" value="AgI_II_C2"/>
    <property type="match status" value="1"/>
</dbReference>
<dbReference type="InterPro" id="IPR041324">
    <property type="entry name" value="AgI/II_N"/>
</dbReference>
<evidence type="ECO:0000313" key="6">
    <source>
        <dbReference type="Proteomes" id="UP000323274"/>
    </source>
</evidence>
<feature type="compositionally biased region" description="Basic and acidic residues" evidence="1">
    <location>
        <begin position="141"/>
        <end position="163"/>
    </location>
</feature>
<feature type="compositionally biased region" description="Basic and acidic residues" evidence="1">
    <location>
        <begin position="196"/>
        <end position="217"/>
    </location>
</feature>
<dbReference type="Pfam" id="PF18652">
    <property type="entry name" value="Adhesin_P1_N"/>
    <property type="match status" value="1"/>
</dbReference>
<protein>
    <recommendedName>
        <fullName evidence="7">Cell surface protein</fullName>
    </recommendedName>
</protein>
<feature type="domain" description="Adhesin isopeptide-forming adherence" evidence="3">
    <location>
        <begin position="527"/>
        <end position="670"/>
    </location>
</feature>
<name>A0A5A5U188_LEUCI</name>
<feature type="domain" description="Antigen I/II N-terminal" evidence="4">
    <location>
        <begin position="47"/>
        <end position="152"/>
    </location>
</feature>
<evidence type="ECO:0000313" key="5">
    <source>
        <dbReference type="EMBL" id="GDZ84717.1"/>
    </source>
</evidence>
<comment type="caution">
    <text evidence="5">The sequence shown here is derived from an EMBL/GenBank/DDBJ whole genome shotgun (WGS) entry which is preliminary data.</text>
</comment>
<evidence type="ECO:0008006" key="7">
    <source>
        <dbReference type="Google" id="ProtNLM"/>
    </source>
</evidence>
<proteinExistence type="predicted"/>
<dbReference type="RefSeq" id="WP_133286156.1">
    <property type="nucleotide sequence ID" value="NZ_BJJW01000025.1"/>
</dbReference>
<dbReference type="AlphaFoldDB" id="A0A5A5U188"/>